<dbReference type="PANTHER" id="PTHR21301">
    <property type="entry name" value="REVERSE TRANSCRIPTASE"/>
    <property type="match status" value="1"/>
</dbReference>
<sequence>MKIDSLNSSSDKTHEEKSGETQDESRKMSDKVEFNASLSKESDEAEIEMAEQQLLCDLDHLMGTCVRFNLINHLSWLHSQLSETISLTKSKDQLSSRSISQSSQLIAFESCHICLQGKKKCKHNFNANIDEANQARMIEINKDLEYFEENGMSFYFEKALRNEEKAYFALERSREVAITMLQSTPPEVNELIIKYMKRAIENMNKDEYESTLDRVSRKLIEHQILSEEDRLVSFNDMSAYTNIPVQAAIQARMQTLGEDPENMQEVRLSIASKDIILYLLMSSSYFTFDSKYNELPQILAMGSCLAPILANNLMAELEEHYLEQTIPTPKLWVRCMHDYSVIWPHEKRLQDYAWNFEVDDS</sequence>
<dbReference type="EMBL" id="CAAALY010009681">
    <property type="protein sequence ID" value="VEL10681.1"/>
    <property type="molecule type" value="Genomic_DNA"/>
</dbReference>
<evidence type="ECO:0000313" key="2">
    <source>
        <dbReference type="EMBL" id="VEL10681.1"/>
    </source>
</evidence>
<protein>
    <submittedName>
        <fullName evidence="2">Uncharacterized protein</fullName>
    </submittedName>
</protein>
<feature type="region of interest" description="Disordered" evidence="1">
    <location>
        <begin position="1"/>
        <end position="43"/>
    </location>
</feature>
<name>A0A3S4ZS69_9PLAT</name>
<dbReference type="OrthoDB" id="5988153at2759"/>
<evidence type="ECO:0000313" key="3">
    <source>
        <dbReference type="Proteomes" id="UP000784294"/>
    </source>
</evidence>
<organism evidence="2 3">
    <name type="scientific">Protopolystoma xenopodis</name>
    <dbReference type="NCBI Taxonomy" id="117903"/>
    <lineage>
        <taxon>Eukaryota</taxon>
        <taxon>Metazoa</taxon>
        <taxon>Spiralia</taxon>
        <taxon>Lophotrochozoa</taxon>
        <taxon>Platyhelminthes</taxon>
        <taxon>Monogenea</taxon>
        <taxon>Polyopisthocotylea</taxon>
        <taxon>Polystomatidea</taxon>
        <taxon>Polystomatidae</taxon>
        <taxon>Protopolystoma</taxon>
    </lineage>
</organism>
<reference evidence="2" key="1">
    <citation type="submission" date="2018-11" db="EMBL/GenBank/DDBJ databases">
        <authorList>
            <consortium name="Pathogen Informatics"/>
        </authorList>
    </citation>
    <scope>NUCLEOTIDE SEQUENCE</scope>
</reference>
<feature type="compositionally biased region" description="Basic and acidic residues" evidence="1">
    <location>
        <begin position="11"/>
        <end position="33"/>
    </location>
</feature>
<proteinExistence type="predicted"/>
<dbReference type="AlphaFoldDB" id="A0A3S4ZS69"/>
<accession>A0A3S4ZS69</accession>
<comment type="caution">
    <text evidence="2">The sequence shown here is derived from an EMBL/GenBank/DDBJ whole genome shotgun (WGS) entry which is preliminary data.</text>
</comment>
<gene>
    <name evidence="2" type="ORF">PXEA_LOCUS4121</name>
</gene>
<keyword evidence="3" id="KW-1185">Reference proteome</keyword>
<feature type="compositionally biased region" description="Polar residues" evidence="1">
    <location>
        <begin position="1"/>
        <end position="10"/>
    </location>
</feature>
<dbReference type="Proteomes" id="UP000784294">
    <property type="component" value="Unassembled WGS sequence"/>
</dbReference>
<dbReference type="PANTHER" id="PTHR21301:SF10">
    <property type="entry name" value="REVERSE TRANSCRIPTASE DOMAIN-CONTAINING PROTEIN"/>
    <property type="match status" value="1"/>
</dbReference>
<evidence type="ECO:0000256" key="1">
    <source>
        <dbReference type="SAM" id="MobiDB-lite"/>
    </source>
</evidence>